<proteinExistence type="predicted"/>
<dbReference type="Proteomes" id="UP001341840">
    <property type="component" value="Unassembled WGS sequence"/>
</dbReference>
<gene>
    <name evidence="2" type="ORF">PIB30_092174</name>
</gene>
<name>A0ABU6WT45_9FABA</name>
<evidence type="ECO:0000313" key="3">
    <source>
        <dbReference type="Proteomes" id="UP001341840"/>
    </source>
</evidence>
<accession>A0ABU6WT45</accession>
<keyword evidence="3" id="KW-1185">Reference proteome</keyword>
<evidence type="ECO:0000259" key="1">
    <source>
        <dbReference type="Pfam" id="PF20167"/>
    </source>
</evidence>
<organism evidence="2 3">
    <name type="scientific">Stylosanthes scabra</name>
    <dbReference type="NCBI Taxonomy" id="79078"/>
    <lineage>
        <taxon>Eukaryota</taxon>
        <taxon>Viridiplantae</taxon>
        <taxon>Streptophyta</taxon>
        <taxon>Embryophyta</taxon>
        <taxon>Tracheophyta</taxon>
        <taxon>Spermatophyta</taxon>
        <taxon>Magnoliopsida</taxon>
        <taxon>eudicotyledons</taxon>
        <taxon>Gunneridae</taxon>
        <taxon>Pentapetalae</taxon>
        <taxon>rosids</taxon>
        <taxon>fabids</taxon>
        <taxon>Fabales</taxon>
        <taxon>Fabaceae</taxon>
        <taxon>Papilionoideae</taxon>
        <taxon>50 kb inversion clade</taxon>
        <taxon>dalbergioids sensu lato</taxon>
        <taxon>Dalbergieae</taxon>
        <taxon>Pterocarpus clade</taxon>
        <taxon>Stylosanthes</taxon>
    </lineage>
</organism>
<feature type="domain" description="Putative plant transposon protein" evidence="1">
    <location>
        <begin position="107"/>
        <end position="254"/>
    </location>
</feature>
<reference evidence="2 3" key="1">
    <citation type="journal article" date="2023" name="Plants (Basel)">
        <title>Bridging the Gap: Combining Genomics and Transcriptomics Approaches to Understand Stylosanthes scabra, an Orphan Legume from the Brazilian Caatinga.</title>
        <authorList>
            <person name="Ferreira-Neto J.R.C."/>
            <person name="da Silva M.D."/>
            <person name="Binneck E."/>
            <person name="de Melo N.F."/>
            <person name="da Silva R.H."/>
            <person name="de Melo A.L.T.M."/>
            <person name="Pandolfi V."/>
            <person name="Bustamante F.O."/>
            <person name="Brasileiro-Vidal A.C."/>
            <person name="Benko-Iseppon A.M."/>
        </authorList>
    </citation>
    <scope>NUCLEOTIDE SEQUENCE [LARGE SCALE GENOMIC DNA]</scope>
    <source>
        <tissue evidence="2">Leaves</tissue>
    </source>
</reference>
<dbReference type="EMBL" id="JASCZI010183126">
    <property type="protein sequence ID" value="MED6189076.1"/>
    <property type="molecule type" value="Genomic_DNA"/>
</dbReference>
<sequence>MFMIYLDFVDATTLVLAFITLHLILRSFPCINSSFCGWQAREKHRQEHHPLESAVHLLTNNLRSKFNYMRTLIMLKEQRSLKIERLFMNVPLSFLKAQTPRSIHEREKIPCFLDTIEKVLNVPKFKGSCGYLDTSNAYNKDELDMDEVLRVIGKEETTWWEDPQAPIIPARPKKEILNNEAWMWMKLIVCNIIPTRHETTLRMEIVLLIYALMKNVSVSLLSVMNFTMNADPTKSKTHLLPYPMFITKWAQDANDPRLLRDEILKIPKSQQFFPFEK</sequence>
<evidence type="ECO:0000313" key="2">
    <source>
        <dbReference type="EMBL" id="MED6189076.1"/>
    </source>
</evidence>
<comment type="caution">
    <text evidence="2">The sequence shown here is derived from an EMBL/GenBank/DDBJ whole genome shotgun (WGS) entry which is preliminary data.</text>
</comment>
<dbReference type="Pfam" id="PF20167">
    <property type="entry name" value="Transposase_32"/>
    <property type="match status" value="1"/>
</dbReference>
<protein>
    <recommendedName>
        <fullName evidence="1">Putative plant transposon protein domain-containing protein</fullName>
    </recommendedName>
</protein>
<dbReference type="InterPro" id="IPR046796">
    <property type="entry name" value="Transposase_32_dom"/>
</dbReference>